<accession>A0A9E5A7E1</accession>
<dbReference type="Proteomes" id="UP001068021">
    <property type="component" value="Unassembled WGS sequence"/>
</dbReference>
<sequence>MSIDKLKPDENPRYVTLAGFAKSGIKIDITYHVDENVTFELF</sequence>
<dbReference type="RefSeq" id="WP_269221209.1">
    <property type="nucleotide sequence ID" value="NZ_JAPVER010000020.1"/>
</dbReference>
<gene>
    <name evidence="2" type="ORF">O3H35_13745</name>
    <name evidence="1" type="ORF">O3H54_14745</name>
</gene>
<reference evidence="2" key="1">
    <citation type="submission" date="2022-12" db="EMBL/GenBank/DDBJ databases">
        <title>Reclassification of two methanogenic archaea species isolated from the Kolyma lowland permafrost.</title>
        <authorList>
            <person name="Trubitsyn V.E."/>
            <person name="Rivkina E.M."/>
            <person name="Shcherbakova V.A."/>
        </authorList>
    </citation>
    <scope>NUCLEOTIDE SEQUENCE</scope>
    <source>
        <strain evidence="1">M2</strain>
        <strain evidence="2">MK4</strain>
    </source>
</reference>
<organism evidence="2">
    <name type="scientific">Methanobacterium veterum</name>
    <dbReference type="NCBI Taxonomy" id="408577"/>
    <lineage>
        <taxon>Archaea</taxon>
        <taxon>Methanobacteriati</taxon>
        <taxon>Methanobacteriota</taxon>
        <taxon>Methanomada group</taxon>
        <taxon>Methanobacteria</taxon>
        <taxon>Methanobacteriales</taxon>
        <taxon>Methanobacteriaceae</taxon>
        <taxon>Methanobacterium</taxon>
    </lineage>
</organism>
<keyword evidence="3" id="KW-1185">Reference proteome</keyword>
<dbReference type="EMBL" id="JAPVES010000030">
    <property type="protein sequence ID" value="MCZ3373707.1"/>
    <property type="molecule type" value="Genomic_DNA"/>
</dbReference>
<protein>
    <submittedName>
        <fullName evidence="2">Uncharacterized protein</fullName>
    </submittedName>
</protein>
<dbReference type="EMBL" id="JAPVER010000020">
    <property type="protein sequence ID" value="MCZ3367145.1"/>
    <property type="molecule type" value="Genomic_DNA"/>
</dbReference>
<comment type="caution">
    <text evidence="2">The sequence shown here is derived from an EMBL/GenBank/DDBJ whole genome shotgun (WGS) entry which is preliminary data.</text>
</comment>
<evidence type="ECO:0000313" key="2">
    <source>
        <dbReference type="EMBL" id="MCZ3373707.1"/>
    </source>
</evidence>
<dbReference type="AlphaFoldDB" id="A0A9E5A7E1"/>
<evidence type="ECO:0000313" key="3">
    <source>
        <dbReference type="Proteomes" id="UP001068021"/>
    </source>
</evidence>
<name>A0A9E5A7E1_9EURY</name>
<dbReference type="Proteomes" id="UP001074446">
    <property type="component" value="Unassembled WGS sequence"/>
</dbReference>
<proteinExistence type="predicted"/>
<evidence type="ECO:0000313" key="1">
    <source>
        <dbReference type="EMBL" id="MCZ3367145.1"/>
    </source>
</evidence>